<dbReference type="GeneID" id="56027581"/>
<dbReference type="InterPro" id="IPR036388">
    <property type="entry name" value="WH-like_DNA-bd_sf"/>
</dbReference>
<feature type="compositionally biased region" description="Basic and acidic residues" evidence="1">
    <location>
        <begin position="136"/>
        <end position="167"/>
    </location>
</feature>
<dbReference type="InterPro" id="IPR036390">
    <property type="entry name" value="WH_DNA-bd_sf"/>
</dbReference>
<evidence type="ECO:0000313" key="4">
    <source>
        <dbReference type="Proteomes" id="UP000509750"/>
    </source>
</evidence>
<dbReference type="Gene3D" id="1.10.10.10">
    <property type="entry name" value="Winged helix-like DNA-binding domain superfamily/Winged helix DNA-binding domain"/>
    <property type="match status" value="1"/>
</dbReference>
<protein>
    <submittedName>
        <fullName evidence="3">MarR family transcriptional regulator</fullName>
    </submittedName>
</protein>
<evidence type="ECO:0000259" key="2">
    <source>
        <dbReference type="Pfam" id="PF24034"/>
    </source>
</evidence>
<reference evidence="3 4" key="1">
    <citation type="submission" date="2020-07" db="EMBL/GenBank/DDBJ databases">
        <title>Gai3-2, isolated from salt lake.</title>
        <authorList>
            <person name="Cui H."/>
            <person name="Shi X."/>
        </authorList>
    </citation>
    <scope>NUCLEOTIDE SEQUENCE [LARGE SCALE GENOMIC DNA]</scope>
    <source>
        <strain evidence="3 4">Gai3-2</strain>
    </source>
</reference>
<keyword evidence="4" id="KW-1185">Reference proteome</keyword>
<sequence>MSGSKVRTVLSEVWARIAGTLGSSERSDETTGSDPRAGRASERPNPGANHATAIDELVARDRISKKDIRMATGLQPNEFLVELIHHNDGQMWQGELADVMGWSSSSMSRSLNELESAGEIERRQFGRRKRVFLPESKPDSLSDSRFERTERPESSSETTPPRDRESA</sequence>
<dbReference type="Pfam" id="PF24034">
    <property type="entry name" value="DUF7343"/>
    <property type="match status" value="1"/>
</dbReference>
<dbReference type="KEGG" id="halg:HUG10_02070"/>
<dbReference type="AlphaFoldDB" id="A0A7D5KTK8"/>
<gene>
    <name evidence="3" type="ORF">HUG10_02070</name>
</gene>
<feature type="region of interest" description="Disordered" evidence="1">
    <location>
        <begin position="20"/>
        <end position="55"/>
    </location>
</feature>
<name>A0A7D5KTK8_9EURY</name>
<dbReference type="EMBL" id="CP058529">
    <property type="protein sequence ID" value="QLG26400.1"/>
    <property type="molecule type" value="Genomic_DNA"/>
</dbReference>
<accession>A0A7D5KTK8</accession>
<proteinExistence type="predicted"/>
<dbReference type="Proteomes" id="UP000509750">
    <property type="component" value="Chromosome"/>
</dbReference>
<organism evidence="3 4">
    <name type="scientific">Halorarum halophilum</name>
    <dbReference type="NCBI Taxonomy" id="2743090"/>
    <lineage>
        <taxon>Archaea</taxon>
        <taxon>Methanobacteriati</taxon>
        <taxon>Methanobacteriota</taxon>
        <taxon>Stenosarchaea group</taxon>
        <taxon>Halobacteria</taxon>
        <taxon>Halobacteriales</taxon>
        <taxon>Haloferacaceae</taxon>
        <taxon>Halorarum</taxon>
    </lineage>
</organism>
<feature type="domain" description="DUF7343" evidence="2">
    <location>
        <begin position="77"/>
        <end position="134"/>
    </location>
</feature>
<dbReference type="RefSeq" id="WP_179167975.1">
    <property type="nucleotide sequence ID" value="NZ_CP058529.1"/>
</dbReference>
<feature type="region of interest" description="Disordered" evidence="1">
    <location>
        <begin position="113"/>
        <end position="167"/>
    </location>
</feature>
<evidence type="ECO:0000256" key="1">
    <source>
        <dbReference type="SAM" id="MobiDB-lite"/>
    </source>
</evidence>
<dbReference type="InterPro" id="IPR055767">
    <property type="entry name" value="DUF7343"/>
</dbReference>
<dbReference type="SUPFAM" id="SSF46785">
    <property type="entry name" value="Winged helix' DNA-binding domain"/>
    <property type="match status" value="1"/>
</dbReference>
<evidence type="ECO:0000313" key="3">
    <source>
        <dbReference type="EMBL" id="QLG26400.1"/>
    </source>
</evidence>